<keyword evidence="1" id="KW-0378">Hydrolase</keyword>
<dbReference type="RefSeq" id="WP_256533186.1">
    <property type="nucleotide sequence ID" value="NZ_CP101824.1"/>
</dbReference>
<accession>A0ABD5NRP1</accession>
<dbReference type="GO" id="GO:0004519">
    <property type="term" value="F:endonuclease activity"/>
    <property type="evidence" value="ECO:0007669"/>
    <property type="project" value="UniProtKB-KW"/>
</dbReference>
<comment type="caution">
    <text evidence="1">The sequence shown here is derived from an EMBL/GenBank/DDBJ whole genome shotgun (WGS) entry which is preliminary data.</text>
</comment>
<evidence type="ECO:0000313" key="1">
    <source>
        <dbReference type="EMBL" id="MFC3959672.1"/>
    </source>
</evidence>
<dbReference type="EMBL" id="JBHSAQ010000013">
    <property type="protein sequence ID" value="MFC3959672.1"/>
    <property type="molecule type" value="Genomic_DNA"/>
</dbReference>
<protein>
    <submittedName>
        <fullName evidence="1">Homing endonuclease associated repeat-containing protein</fullName>
    </submittedName>
</protein>
<dbReference type="Pfam" id="PF18780">
    <property type="entry name" value="HNH_repeat"/>
    <property type="match status" value="1"/>
</dbReference>
<sequence length="126" mass="14422">MTPTVSECIDALRRAADELGESPTKAQYEELEMTPASATIMKTVSVGGWDEAKSIAGLETYDRAASGGTPVQPQPDWVELPEDTTWEALSGRQRWYYKNRADRIARKDRRRERLRDRLFEYKQTPV</sequence>
<gene>
    <name evidence="1" type="ORF">ACFOUR_15025</name>
</gene>
<evidence type="ECO:0000313" key="2">
    <source>
        <dbReference type="Proteomes" id="UP001595846"/>
    </source>
</evidence>
<organism evidence="1 2">
    <name type="scientific">Halovivax cerinus</name>
    <dbReference type="NCBI Taxonomy" id="1487865"/>
    <lineage>
        <taxon>Archaea</taxon>
        <taxon>Methanobacteriati</taxon>
        <taxon>Methanobacteriota</taxon>
        <taxon>Stenosarchaea group</taxon>
        <taxon>Halobacteria</taxon>
        <taxon>Halobacteriales</taxon>
        <taxon>Natrialbaceae</taxon>
        <taxon>Halovivax</taxon>
    </lineage>
</organism>
<dbReference type="GeneID" id="73902299"/>
<name>A0ABD5NRP1_9EURY</name>
<keyword evidence="2" id="KW-1185">Reference proteome</keyword>
<proteinExistence type="predicted"/>
<dbReference type="InterPro" id="IPR041025">
    <property type="entry name" value="HNH_repeat"/>
</dbReference>
<dbReference type="Proteomes" id="UP001595846">
    <property type="component" value="Unassembled WGS sequence"/>
</dbReference>
<reference evidence="1 2" key="1">
    <citation type="journal article" date="2019" name="Int. J. Syst. Evol. Microbiol.">
        <title>The Global Catalogue of Microorganisms (GCM) 10K type strain sequencing project: providing services to taxonomists for standard genome sequencing and annotation.</title>
        <authorList>
            <consortium name="The Broad Institute Genomics Platform"/>
            <consortium name="The Broad Institute Genome Sequencing Center for Infectious Disease"/>
            <person name="Wu L."/>
            <person name="Ma J."/>
        </authorList>
    </citation>
    <scope>NUCLEOTIDE SEQUENCE [LARGE SCALE GENOMIC DNA]</scope>
    <source>
        <strain evidence="1 2">IBRC-M 10256</strain>
    </source>
</reference>
<keyword evidence="1" id="KW-0255">Endonuclease</keyword>
<dbReference type="AlphaFoldDB" id="A0ABD5NRP1"/>
<keyword evidence="1" id="KW-0540">Nuclease</keyword>